<evidence type="ECO:0000256" key="1">
    <source>
        <dbReference type="ARBA" id="ARBA00008791"/>
    </source>
</evidence>
<dbReference type="InterPro" id="IPR006015">
    <property type="entry name" value="Universal_stress_UspA"/>
</dbReference>
<comment type="similarity">
    <text evidence="1">Belongs to the universal stress protein A family.</text>
</comment>
<reference evidence="3 4" key="1">
    <citation type="submission" date="2020-10" db="EMBL/GenBank/DDBJ databases">
        <title>Connecting structure to function with the recovery of over 1000 high-quality activated sludge metagenome-assembled genomes encoding full-length rRNA genes using long-read sequencing.</title>
        <authorList>
            <person name="Singleton C.M."/>
            <person name="Petriglieri F."/>
            <person name="Kristensen J.M."/>
            <person name="Kirkegaard R.H."/>
            <person name="Michaelsen T.Y."/>
            <person name="Andersen M.H."/>
            <person name="Karst S.M."/>
            <person name="Dueholm M.S."/>
            <person name="Nielsen P.H."/>
            <person name="Albertsen M."/>
        </authorList>
    </citation>
    <scope>NUCLEOTIDE SEQUENCE [LARGE SCALE GENOMIC DNA]</scope>
    <source>
        <strain evidence="3">EsbW_18-Q3-R4-48_BATAC.285</strain>
    </source>
</reference>
<proteinExistence type="inferred from homology"/>
<dbReference type="InterPro" id="IPR014729">
    <property type="entry name" value="Rossmann-like_a/b/a_fold"/>
</dbReference>
<dbReference type="SUPFAM" id="SSF52402">
    <property type="entry name" value="Adenine nucleotide alpha hydrolases-like"/>
    <property type="match status" value="1"/>
</dbReference>
<evidence type="ECO:0000259" key="2">
    <source>
        <dbReference type="Pfam" id="PF00582"/>
    </source>
</evidence>
<dbReference type="CDD" id="cd00293">
    <property type="entry name" value="USP-like"/>
    <property type="match status" value="1"/>
</dbReference>
<name>A0A935Q112_9PROT</name>
<feature type="domain" description="UspA" evidence="2">
    <location>
        <begin position="6"/>
        <end position="142"/>
    </location>
</feature>
<protein>
    <submittedName>
        <fullName evidence="3">Universal stress protein</fullName>
    </submittedName>
</protein>
<dbReference type="Pfam" id="PF00582">
    <property type="entry name" value="Usp"/>
    <property type="match status" value="1"/>
</dbReference>
<accession>A0A935Q112</accession>
<organism evidence="3 4">
    <name type="scientific">Candidatus Accumulibacter proximus</name>
    <dbReference type="NCBI Taxonomy" id="2954385"/>
    <lineage>
        <taxon>Bacteria</taxon>
        <taxon>Pseudomonadati</taxon>
        <taxon>Pseudomonadota</taxon>
        <taxon>Betaproteobacteria</taxon>
        <taxon>Candidatus Accumulibacter</taxon>
    </lineage>
</organism>
<dbReference type="PRINTS" id="PR01438">
    <property type="entry name" value="UNVRSLSTRESS"/>
</dbReference>
<dbReference type="InterPro" id="IPR006016">
    <property type="entry name" value="UspA"/>
</dbReference>
<dbReference type="PANTHER" id="PTHR46268:SF6">
    <property type="entry name" value="UNIVERSAL STRESS PROTEIN UP12"/>
    <property type="match status" value="1"/>
</dbReference>
<dbReference type="Gene3D" id="3.40.50.620">
    <property type="entry name" value="HUPs"/>
    <property type="match status" value="1"/>
</dbReference>
<evidence type="ECO:0000313" key="3">
    <source>
        <dbReference type="EMBL" id="MBK7675015.1"/>
    </source>
</evidence>
<gene>
    <name evidence="3" type="ORF">IPJ27_09755</name>
</gene>
<evidence type="ECO:0000313" key="4">
    <source>
        <dbReference type="Proteomes" id="UP000697998"/>
    </source>
</evidence>
<dbReference type="Proteomes" id="UP000697998">
    <property type="component" value="Unassembled WGS sequence"/>
</dbReference>
<comment type="caution">
    <text evidence="3">The sequence shown here is derived from an EMBL/GenBank/DDBJ whole genome shotgun (WGS) entry which is preliminary data.</text>
</comment>
<dbReference type="PANTHER" id="PTHR46268">
    <property type="entry name" value="STRESS RESPONSE PROTEIN NHAX"/>
    <property type="match status" value="1"/>
</dbReference>
<dbReference type="EMBL" id="JADJMH010000006">
    <property type="protein sequence ID" value="MBK7675015.1"/>
    <property type="molecule type" value="Genomic_DNA"/>
</dbReference>
<dbReference type="AlphaFoldDB" id="A0A935Q112"/>
<sequence length="142" mass="14974">MLPSWLIPVDGSQASLRAVDHVVQEVLGDTTALEVVLVNVQPPLPSDVTRFVSSAVVHDYHREKGEAALADARAKLEAAGVAYSHHILVGEPAPTIVDFARENGCMLIVMGARGLGTVAGVLLGSVTQRVVHLTDLPVVVVK</sequence>